<dbReference type="Gene3D" id="3.40.50.12780">
    <property type="entry name" value="N-terminal domain of ligase-like"/>
    <property type="match status" value="1"/>
</dbReference>
<evidence type="ECO:0000313" key="6">
    <source>
        <dbReference type="Proteomes" id="UP001141327"/>
    </source>
</evidence>
<organism evidence="5 6">
    <name type="scientific">Paratrimastix pyriformis</name>
    <dbReference type="NCBI Taxonomy" id="342808"/>
    <lineage>
        <taxon>Eukaryota</taxon>
        <taxon>Metamonada</taxon>
        <taxon>Preaxostyla</taxon>
        <taxon>Paratrimastigidae</taxon>
        <taxon>Paratrimastix</taxon>
    </lineage>
</organism>
<dbReference type="InterPro" id="IPR042099">
    <property type="entry name" value="ANL_N_sf"/>
</dbReference>
<dbReference type="InterPro" id="IPR020845">
    <property type="entry name" value="AMP-binding_CS"/>
</dbReference>
<evidence type="ECO:0000313" key="5">
    <source>
        <dbReference type="EMBL" id="KAJ4459590.1"/>
    </source>
</evidence>
<gene>
    <name evidence="5" type="ORF">PAPYR_4319</name>
</gene>
<keyword evidence="3" id="KW-0732">Signal</keyword>
<reference evidence="5" key="1">
    <citation type="journal article" date="2022" name="bioRxiv">
        <title>Genomics of Preaxostyla Flagellates Illuminates Evolutionary Transitions and the Path Towards Mitochondrial Loss.</title>
        <authorList>
            <person name="Novak L.V.F."/>
            <person name="Treitli S.C."/>
            <person name="Pyrih J."/>
            <person name="Halakuc P."/>
            <person name="Pipaliya S.V."/>
            <person name="Vacek V."/>
            <person name="Brzon O."/>
            <person name="Soukal P."/>
            <person name="Eme L."/>
            <person name="Dacks J.B."/>
            <person name="Karnkowska A."/>
            <person name="Elias M."/>
            <person name="Hampl V."/>
        </authorList>
    </citation>
    <scope>NUCLEOTIDE SEQUENCE</scope>
    <source>
        <strain evidence="5">RCP-MX</strain>
    </source>
</reference>
<keyword evidence="2" id="KW-0067">ATP-binding</keyword>
<feature type="domain" description="AMP-dependent synthetase/ligase" evidence="4">
    <location>
        <begin position="323"/>
        <end position="557"/>
    </location>
</feature>
<evidence type="ECO:0000259" key="4">
    <source>
        <dbReference type="Pfam" id="PF00501"/>
    </source>
</evidence>
<evidence type="ECO:0000256" key="1">
    <source>
        <dbReference type="ARBA" id="ARBA00022741"/>
    </source>
</evidence>
<accession>A0ABQ8UPX8</accession>
<feature type="domain" description="AMP-dependent synthetase/ligase" evidence="4">
    <location>
        <begin position="90"/>
        <end position="278"/>
    </location>
</feature>
<evidence type="ECO:0000256" key="3">
    <source>
        <dbReference type="SAM" id="SignalP"/>
    </source>
</evidence>
<dbReference type="EMBL" id="JAPMOS010000018">
    <property type="protein sequence ID" value="KAJ4459590.1"/>
    <property type="molecule type" value="Genomic_DNA"/>
</dbReference>
<feature type="signal peptide" evidence="3">
    <location>
        <begin position="1"/>
        <end position="16"/>
    </location>
</feature>
<dbReference type="SUPFAM" id="SSF56801">
    <property type="entry name" value="Acetyl-CoA synthetase-like"/>
    <property type="match status" value="2"/>
</dbReference>
<dbReference type="PANTHER" id="PTHR43272:SF33">
    <property type="entry name" value="AMP-BINDING DOMAIN-CONTAINING PROTEIN-RELATED"/>
    <property type="match status" value="1"/>
</dbReference>
<proteinExistence type="predicted"/>
<dbReference type="Pfam" id="PF00501">
    <property type="entry name" value="AMP-binding"/>
    <property type="match status" value="2"/>
</dbReference>
<comment type="caution">
    <text evidence="5">The sequence shown here is derived from an EMBL/GenBank/DDBJ whole genome shotgun (WGS) entry which is preliminary data.</text>
</comment>
<feature type="chain" id="PRO_5045160641" evidence="3">
    <location>
        <begin position="17"/>
        <end position="619"/>
    </location>
</feature>
<name>A0ABQ8UPX8_9EUKA</name>
<keyword evidence="1" id="KW-0547">Nucleotide-binding</keyword>
<dbReference type="PROSITE" id="PS00455">
    <property type="entry name" value="AMP_BINDING"/>
    <property type="match status" value="1"/>
</dbReference>
<keyword evidence="6" id="KW-1185">Reference proteome</keyword>
<protein>
    <submittedName>
        <fullName evidence="5">Long chain acyl-CoA synthetase 7</fullName>
    </submittedName>
</protein>
<dbReference type="Proteomes" id="UP001141327">
    <property type="component" value="Unassembled WGS sequence"/>
</dbReference>
<evidence type="ECO:0000256" key="2">
    <source>
        <dbReference type="ARBA" id="ARBA00022840"/>
    </source>
</evidence>
<dbReference type="PANTHER" id="PTHR43272">
    <property type="entry name" value="LONG-CHAIN-FATTY-ACID--COA LIGASE"/>
    <property type="match status" value="1"/>
</dbReference>
<sequence>MSALLAVTTAFVLVEATLIPSPSVVLTAPVKSTFLQLKLFSLRNMSQQPQIGELSDDERQHGEIHGCPVPLPLDVSEARVNTVESFRNSAVRFPENKCMGVRAFLENGNRGEYVWTTYRQVNERVTHFAAGIRGLGYKAGDRIAIMARNRPEWMIAALACSCHGIITVPVYDSYGPPDCQYIMEHSESTGIVAAREHLAFIKEVREKYTALRTVVVMDDNPGDKEFVAQVGPSAALYTHTMSQLEADGARSPQPEDHPPRATDWCTFVYTSGTTGSPKVSRSPSLAPALAPALAPPEYPACFGVPPPWLVTLSGAGGVRSWQGAILTHQAVLAGAHGIWGRQSFYPEPDVLISYLPLAHVFQRANEHCLLAGGHAIGYYSGEIPKLVEDIGLLRPTLFPSVPRVLNKIHQALRSGVEKSSPIKRAVFWAAFHMMKRAIMRGEDTCFPADAVLKSIRAKFGGRIRITYCGSAPLSVAVASFLRVAMGCYILEGYGLTETCSAATAMVNDDNLVGTVGQPEPGVELKLVSLPHMGYNVTDSPSRGEIWVRGPCNFSGYYKDPVQTAKVLSPDGWVRTGDVGMWVDDKRLKVIDRIKNVFKLAIGEFCSCDDLERIYQFCPT</sequence>
<dbReference type="InterPro" id="IPR000873">
    <property type="entry name" value="AMP-dep_synth/lig_dom"/>
</dbReference>